<sequence>MAGDDVDICIRRYRPSDFPQVRVLFLEGFVTGERSVLVAATRNVLMKAPVVAVYLLSICGAALLYSLSHWDSFAGCLAVLLVSFSPALIHFLRRALNKAVKELCDQAFTTDMRDISAYYAAPAGFFVAARRAGDETTGEEVLGFVGLEYQPEKTPHTAELRRMVVSPKYGRRGIAKRLVRALIEYAEAVPGLDCIELGTSEFQPAARRLYEGLGWELTRIDIQRAAFVTASMMRFQRPVETNLTRK</sequence>
<protein>
    <submittedName>
        <fullName evidence="4">Acyl-CoA N-acyltransferase</fullName>
    </submittedName>
</protein>
<dbReference type="EMBL" id="JARIHO010000017">
    <property type="protein sequence ID" value="KAJ7348421.1"/>
    <property type="molecule type" value="Genomic_DNA"/>
</dbReference>
<evidence type="ECO:0000313" key="4">
    <source>
        <dbReference type="EMBL" id="KAJ7348421.1"/>
    </source>
</evidence>
<dbReference type="Gene3D" id="3.40.630.30">
    <property type="match status" value="1"/>
</dbReference>
<keyword evidence="5" id="KW-1185">Reference proteome</keyword>
<reference evidence="4" key="1">
    <citation type="submission" date="2023-03" db="EMBL/GenBank/DDBJ databases">
        <title>Massive genome expansion in bonnet fungi (Mycena s.s.) driven by repeated elements and novel gene families across ecological guilds.</title>
        <authorList>
            <consortium name="Lawrence Berkeley National Laboratory"/>
            <person name="Harder C.B."/>
            <person name="Miyauchi S."/>
            <person name="Viragh M."/>
            <person name="Kuo A."/>
            <person name="Thoen E."/>
            <person name="Andreopoulos B."/>
            <person name="Lu D."/>
            <person name="Skrede I."/>
            <person name="Drula E."/>
            <person name="Henrissat B."/>
            <person name="Morin E."/>
            <person name="Kohler A."/>
            <person name="Barry K."/>
            <person name="LaButti K."/>
            <person name="Morin E."/>
            <person name="Salamov A."/>
            <person name="Lipzen A."/>
            <person name="Mereny Z."/>
            <person name="Hegedus B."/>
            <person name="Baldrian P."/>
            <person name="Stursova M."/>
            <person name="Weitz H."/>
            <person name="Taylor A."/>
            <person name="Grigoriev I.V."/>
            <person name="Nagy L.G."/>
            <person name="Martin F."/>
            <person name="Kauserud H."/>
        </authorList>
    </citation>
    <scope>NUCLEOTIDE SEQUENCE</scope>
    <source>
        <strain evidence="4">CBHHK002</strain>
    </source>
</reference>
<dbReference type="InterPro" id="IPR000182">
    <property type="entry name" value="GNAT_dom"/>
</dbReference>
<organism evidence="4 5">
    <name type="scientific">Mycena albidolilacea</name>
    <dbReference type="NCBI Taxonomy" id="1033008"/>
    <lineage>
        <taxon>Eukaryota</taxon>
        <taxon>Fungi</taxon>
        <taxon>Dikarya</taxon>
        <taxon>Basidiomycota</taxon>
        <taxon>Agaricomycotina</taxon>
        <taxon>Agaricomycetes</taxon>
        <taxon>Agaricomycetidae</taxon>
        <taxon>Agaricales</taxon>
        <taxon>Marasmiineae</taxon>
        <taxon>Mycenaceae</taxon>
        <taxon>Mycena</taxon>
    </lineage>
</organism>
<dbReference type="Proteomes" id="UP001218218">
    <property type="component" value="Unassembled WGS sequence"/>
</dbReference>
<dbReference type="GO" id="GO:0008080">
    <property type="term" value="F:N-acetyltransferase activity"/>
    <property type="evidence" value="ECO:0007669"/>
    <property type="project" value="InterPro"/>
</dbReference>
<evidence type="ECO:0000313" key="5">
    <source>
        <dbReference type="Proteomes" id="UP001218218"/>
    </source>
</evidence>
<proteinExistence type="predicted"/>
<gene>
    <name evidence="4" type="ORF">DFH08DRAFT_865952</name>
</gene>
<evidence type="ECO:0000256" key="2">
    <source>
        <dbReference type="SAM" id="Phobius"/>
    </source>
</evidence>
<dbReference type="PANTHER" id="PTHR13947">
    <property type="entry name" value="GNAT FAMILY N-ACETYLTRANSFERASE"/>
    <property type="match status" value="1"/>
</dbReference>
<feature type="transmembrane region" description="Helical" evidence="2">
    <location>
        <begin position="44"/>
        <end position="66"/>
    </location>
</feature>
<keyword evidence="2" id="KW-1133">Transmembrane helix</keyword>
<comment type="caution">
    <text evidence="4">The sequence shown here is derived from an EMBL/GenBank/DDBJ whole genome shotgun (WGS) entry which is preliminary data.</text>
</comment>
<dbReference type="Pfam" id="PF00583">
    <property type="entry name" value="Acetyltransf_1"/>
    <property type="match status" value="1"/>
</dbReference>
<keyword evidence="2" id="KW-0472">Membrane</keyword>
<evidence type="ECO:0000259" key="3">
    <source>
        <dbReference type="PROSITE" id="PS51186"/>
    </source>
</evidence>
<dbReference type="InterPro" id="IPR016181">
    <property type="entry name" value="Acyl_CoA_acyltransferase"/>
</dbReference>
<keyword evidence="2" id="KW-0812">Transmembrane</keyword>
<feature type="domain" description="N-acetyltransferase" evidence="3">
    <location>
        <begin position="87"/>
        <end position="238"/>
    </location>
</feature>
<dbReference type="CDD" id="cd04301">
    <property type="entry name" value="NAT_SF"/>
    <property type="match status" value="1"/>
</dbReference>
<dbReference type="InterPro" id="IPR050769">
    <property type="entry name" value="NAT_camello-type"/>
</dbReference>
<keyword evidence="1" id="KW-0808">Transferase</keyword>
<dbReference type="SUPFAM" id="SSF55729">
    <property type="entry name" value="Acyl-CoA N-acyltransferases (Nat)"/>
    <property type="match status" value="1"/>
</dbReference>
<accession>A0AAD7A361</accession>
<dbReference type="AlphaFoldDB" id="A0AAD7A361"/>
<evidence type="ECO:0000256" key="1">
    <source>
        <dbReference type="ARBA" id="ARBA00022679"/>
    </source>
</evidence>
<dbReference type="PROSITE" id="PS51186">
    <property type="entry name" value="GNAT"/>
    <property type="match status" value="1"/>
</dbReference>
<feature type="transmembrane region" description="Helical" evidence="2">
    <location>
        <begin position="72"/>
        <end position="92"/>
    </location>
</feature>
<dbReference type="PANTHER" id="PTHR13947:SF37">
    <property type="entry name" value="LD18367P"/>
    <property type="match status" value="1"/>
</dbReference>
<name>A0AAD7A361_9AGAR</name>